<proteinExistence type="predicted"/>
<sequence>MSVSTVTKYRPTHELDDSPTDTLVFAVTTPSSAIGKSRQAADLVRAGLGHVRVSPMRQVSLPRHTHNQASCIRHPAYATFNHDHSPWKCRQFSCR</sequence>
<gene>
    <name evidence="1" type="ORF">SSFG_03222</name>
</gene>
<organism evidence="1 2">
    <name type="scientific">Streptomyces viridosporus (strain ATCC 14672 / DSM 40746 / JCM 4963 / KCTC 9882 / NRRL B-12104 / FH 1290)</name>
    <name type="common">Streptomyces ghanaensis</name>
    <dbReference type="NCBI Taxonomy" id="566461"/>
    <lineage>
        <taxon>Bacteria</taxon>
        <taxon>Bacillati</taxon>
        <taxon>Actinomycetota</taxon>
        <taxon>Actinomycetes</taxon>
        <taxon>Kitasatosporales</taxon>
        <taxon>Streptomycetaceae</taxon>
        <taxon>Streptomyces</taxon>
    </lineage>
</organism>
<dbReference type="AlphaFoldDB" id="D6A7P6"/>
<name>D6A7P6_STRV1</name>
<reference evidence="2" key="1">
    <citation type="submission" date="2008-12" db="EMBL/GenBank/DDBJ databases">
        <title>Annotation of Streptomyces ghanaensis ATCC 14672.</title>
        <authorList>
            <consortium name="The Broad Institute Genome Sequencing Platform"/>
            <consortium name="Broad Institute Microbial Sequencing Center"/>
            <person name="Fischbach M."/>
            <person name="Ward D."/>
            <person name="Young S."/>
            <person name="Kodira C.D."/>
            <person name="Zeng Q."/>
            <person name="Koehrsen M."/>
            <person name="Godfrey P."/>
            <person name="Alvarado L."/>
            <person name="Berlin A.M."/>
            <person name="Borenstein D."/>
            <person name="Chen Z."/>
            <person name="Engels R."/>
            <person name="Freedman E."/>
            <person name="Gellesch M."/>
            <person name="Goldberg J."/>
            <person name="Griggs A."/>
            <person name="Gujja S."/>
            <person name="Heiman D.I."/>
            <person name="Hepburn T.A."/>
            <person name="Howarth C."/>
            <person name="Jen D."/>
            <person name="Larson L."/>
            <person name="Lewis B."/>
            <person name="Mehta T."/>
            <person name="Park D."/>
            <person name="Pearson M."/>
            <person name="Roberts A."/>
            <person name="Saif S."/>
            <person name="Shea T.D."/>
            <person name="Shenoy N."/>
            <person name="Sisk P."/>
            <person name="Stolte C."/>
            <person name="Sykes S.N."/>
            <person name="Walk T."/>
            <person name="White J."/>
            <person name="Yandava C."/>
            <person name="Straight P."/>
            <person name="Clardy J."/>
            <person name="Hung D."/>
            <person name="Kolter R."/>
            <person name="Mekalanos J."/>
            <person name="Walker S."/>
            <person name="Walsh C.T."/>
            <person name="Wieland B.L.C."/>
            <person name="Ilzarbe M."/>
            <person name="Galagan J."/>
            <person name="Nusbaum C."/>
            <person name="Birren B."/>
        </authorList>
    </citation>
    <scope>NUCLEOTIDE SEQUENCE [LARGE SCALE GENOMIC DNA]</scope>
    <source>
        <strain evidence="2">ATCC 14672 / DSM 40746 / JCM 4963 / KCTC 9882 / NRRL B-12104 / FH 1290</strain>
    </source>
</reference>
<evidence type="ECO:0000313" key="1">
    <source>
        <dbReference type="EMBL" id="EFE67976.2"/>
    </source>
</evidence>
<protein>
    <submittedName>
        <fullName evidence="1">Predicted protein</fullName>
    </submittedName>
</protein>
<dbReference type="Proteomes" id="UP000003824">
    <property type="component" value="Unassembled WGS sequence"/>
</dbReference>
<dbReference type="EMBL" id="DS999641">
    <property type="protein sequence ID" value="EFE67976.2"/>
    <property type="molecule type" value="Genomic_DNA"/>
</dbReference>
<accession>D6A7P6</accession>
<evidence type="ECO:0000313" key="2">
    <source>
        <dbReference type="Proteomes" id="UP000003824"/>
    </source>
</evidence>